<comment type="caution">
    <text evidence="2">The sequence shown here is derived from an EMBL/GenBank/DDBJ whole genome shotgun (WGS) entry which is preliminary data.</text>
</comment>
<feature type="region of interest" description="Disordered" evidence="1">
    <location>
        <begin position="104"/>
        <end position="127"/>
    </location>
</feature>
<reference evidence="2 3" key="1">
    <citation type="journal article" date="2022" name="bioRxiv">
        <title>Genomics of Preaxostyla Flagellates Illuminates Evolutionary Transitions and the Path Towards Mitochondrial Loss.</title>
        <authorList>
            <person name="Novak L.V.F."/>
            <person name="Treitli S.C."/>
            <person name="Pyrih J."/>
            <person name="Halakuc P."/>
            <person name="Pipaliya S.V."/>
            <person name="Vacek V."/>
            <person name="Brzon O."/>
            <person name="Soukal P."/>
            <person name="Eme L."/>
            <person name="Dacks J.B."/>
            <person name="Karnkowska A."/>
            <person name="Elias M."/>
            <person name="Hampl V."/>
        </authorList>
    </citation>
    <scope>NUCLEOTIDE SEQUENCE [LARGE SCALE GENOMIC DNA]</scope>
    <source>
        <strain evidence="2">NAU3</strain>
        <tissue evidence="2">Gut</tissue>
    </source>
</reference>
<feature type="compositionally biased region" description="Polar residues" evidence="1">
    <location>
        <begin position="116"/>
        <end position="127"/>
    </location>
</feature>
<keyword evidence="3" id="KW-1185">Reference proteome</keyword>
<name>A0ABQ9XGG5_9EUKA</name>
<protein>
    <submittedName>
        <fullName evidence="2">Uncharacterized protein</fullName>
    </submittedName>
</protein>
<dbReference type="Proteomes" id="UP001281761">
    <property type="component" value="Unassembled WGS sequence"/>
</dbReference>
<evidence type="ECO:0000256" key="1">
    <source>
        <dbReference type="SAM" id="MobiDB-lite"/>
    </source>
</evidence>
<evidence type="ECO:0000313" key="3">
    <source>
        <dbReference type="Proteomes" id="UP001281761"/>
    </source>
</evidence>
<accession>A0ABQ9XGG5</accession>
<organism evidence="2 3">
    <name type="scientific">Blattamonas nauphoetae</name>
    <dbReference type="NCBI Taxonomy" id="2049346"/>
    <lineage>
        <taxon>Eukaryota</taxon>
        <taxon>Metamonada</taxon>
        <taxon>Preaxostyla</taxon>
        <taxon>Oxymonadida</taxon>
        <taxon>Blattamonas</taxon>
    </lineage>
</organism>
<evidence type="ECO:0000313" key="2">
    <source>
        <dbReference type="EMBL" id="KAK2950510.1"/>
    </source>
</evidence>
<gene>
    <name evidence="2" type="ORF">BLNAU_14503</name>
</gene>
<sequence length="149" mass="16014">MGREAEELGTTNPFLNEIQNRHETLHSNLCLSSELSPPDSLDKLDIAGTPQTVPLAAQTHLHFEPTAVNILFAECTAPDILEQVGKCPSVGLRSLCHTASTAAAETSHGDQHAKHNTTSNHESSHNLMESRQAGLAVDAVIFTTEPDLI</sequence>
<proteinExistence type="predicted"/>
<dbReference type="EMBL" id="JARBJD010000134">
    <property type="protein sequence ID" value="KAK2950510.1"/>
    <property type="molecule type" value="Genomic_DNA"/>
</dbReference>